<dbReference type="SUPFAM" id="SSF56672">
    <property type="entry name" value="DNA/RNA polymerases"/>
    <property type="match status" value="1"/>
</dbReference>
<protein>
    <recommendedName>
        <fullName evidence="1">Reverse transcriptase domain-containing protein</fullName>
    </recommendedName>
</protein>
<proteinExistence type="predicted"/>
<name>A0A8T3A8Y5_DENNO</name>
<dbReference type="EMBL" id="JAGYWB010000018">
    <property type="protein sequence ID" value="KAI0492598.1"/>
    <property type="molecule type" value="Genomic_DNA"/>
</dbReference>
<evidence type="ECO:0000313" key="3">
    <source>
        <dbReference type="Proteomes" id="UP000829196"/>
    </source>
</evidence>
<dbReference type="CDD" id="cd01650">
    <property type="entry name" value="RT_nLTR_like"/>
    <property type="match status" value="1"/>
</dbReference>
<dbReference type="SMR" id="A0A8T3A8Y5"/>
<dbReference type="OrthoDB" id="680809at2759"/>
<dbReference type="AlphaFoldDB" id="A0A8T3A8Y5"/>
<dbReference type="PANTHER" id="PTHR33116">
    <property type="entry name" value="REVERSE TRANSCRIPTASE ZINC-BINDING DOMAIN-CONTAINING PROTEIN-RELATED-RELATED"/>
    <property type="match status" value="1"/>
</dbReference>
<evidence type="ECO:0000259" key="1">
    <source>
        <dbReference type="PROSITE" id="PS50878"/>
    </source>
</evidence>
<dbReference type="Pfam" id="PF00078">
    <property type="entry name" value="RVT_1"/>
    <property type="match status" value="1"/>
</dbReference>
<gene>
    <name evidence="2" type="ORF">KFK09_026872</name>
</gene>
<dbReference type="PROSITE" id="PS50878">
    <property type="entry name" value="RT_POL"/>
    <property type="match status" value="1"/>
</dbReference>
<accession>A0A8T3A8Y5</accession>
<organism evidence="2 3">
    <name type="scientific">Dendrobium nobile</name>
    <name type="common">Orchid</name>
    <dbReference type="NCBI Taxonomy" id="94219"/>
    <lineage>
        <taxon>Eukaryota</taxon>
        <taxon>Viridiplantae</taxon>
        <taxon>Streptophyta</taxon>
        <taxon>Embryophyta</taxon>
        <taxon>Tracheophyta</taxon>
        <taxon>Spermatophyta</taxon>
        <taxon>Magnoliopsida</taxon>
        <taxon>Liliopsida</taxon>
        <taxon>Asparagales</taxon>
        <taxon>Orchidaceae</taxon>
        <taxon>Epidendroideae</taxon>
        <taxon>Malaxideae</taxon>
        <taxon>Dendrobiinae</taxon>
        <taxon>Dendrobium</taxon>
    </lineage>
</organism>
<reference evidence="2" key="1">
    <citation type="journal article" date="2022" name="Front. Genet.">
        <title>Chromosome-Scale Assembly of the Dendrobium nobile Genome Provides Insights Into the Molecular Mechanism of the Biosynthesis of the Medicinal Active Ingredient of Dendrobium.</title>
        <authorList>
            <person name="Xu Q."/>
            <person name="Niu S.-C."/>
            <person name="Li K.-L."/>
            <person name="Zheng P.-J."/>
            <person name="Zhang X.-J."/>
            <person name="Jia Y."/>
            <person name="Liu Y."/>
            <person name="Niu Y.-X."/>
            <person name="Yu L.-H."/>
            <person name="Chen D.-F."/>
            <person name="Zhang G.-Q."/>
        </authorList>
    </citation>
    <scope>NUCLEOTIDE SEQUENCE</scope>
    <source>
        <tissue evidence="2">Leaf</tissue>
    </source>
</reference>
<dbReference type="InterPro" id="IPR043502">
    <property type="entry name" value="DNA/RNA_pol_sf"/>
</dbReference>
<dbReference type="Proteomes" id="UP000829196">
    <property type="component" value="Unassembled WGS sequence"/>
</dbReference>
<keyword evidence="3" id="KW-1185">Reference proteome</keyword>
<evidence type="ECO:0000313" key="2">
    <source>
        <dbReference type="EMBL" id="KAI0492598.1"/>
    </source>
</evidence>
<dbReference type="PANTHER" id="PTHR33116:SF78">
    <property type="entry name" value="OS12G0587133 PROTEIN"/>
    <property type="match status" value="1"/>
</dbReference>
<comment type="caution">
    <text evidence="2">The sequence shown here is derived from an EMBL/GenBank/DDBJ whole genome shotgun (WGS) entry which is preliminary data.</text>
</comment>
<sequence length="273" mass="30934">MKPIMPYIIKDNQAGFIQNRISTDNVLLANEILQHSRKASKFKLLYVKLDIKKAFDSVSREFLIARMVQKGFPNMFVRWIYACIKDVWFFLCIDGALEGLFSSKFGLRHGCPLSPYLFSIVMDALSCLLDCNLHENSFEALSVGNYRLSHLMYVDDLILFGKADLNNYDKLSQTLKDFSLATGLNVNFGKSSIILPHNCVIADNICTSLNITNTSSSMNYLGMPLSPYNPKLANFSQLLESVIKTLSGWKAKALSFAGRLQFLRYTIWNTIAY</sequence>
<dbReference type="InterPro" id="IPR000477">
    <property type="entry name" value="RT_dom"/>
</dbReference>
<feature type="domain" description="Reverse transcriptase" evidence="1">
    <location>
        <begin position="1"/>
        <end position="225"/>
    </location>
</feature>